<keyword evidence="20" id="KW-1185">Reference proteome</keyword>
<evidence type="ECO:0000256" key="11">
    <source>
        <dbReference type="ARBA" id="ARBA00022777"/>
    </source>
</evidence>
<evidence type="ECO:0000256" key="10">
    <source>
        <dbReference type="ARBA" id="ARBA00022741"/>
    </source>
</evidence>
<organism evidence="19 20">
    <name type="scientific">Sphingomicrobium clamense</name>
    <dbReference type="NCBI Taxonomy" id="2851013"/>
    <lineage>
        <taxon>Bacteria</taxon>
        <taxon>Pseudomonadati</taxon>
        <taxon>Pseudomonadota</taxon>
        <taxon>Alphaproteobacteria</taxon>
        <taxon>Sphingomonadales</taxon>
        <taxon>Sphingomonadaceae</taxon>
        <taxon>Sphingomicrobium</taxon>
    </lineage>
</organism>
<dbReference type="PROSITE" id="PS50112">
    <property type="entry name" value="PAS"/>
    <property type="match status" value="1"/>
</dbReference>
<name>A0ABS6V7F1_9SPHN</name>
<keyword evidence="9" id="KW-0677">Repeat</keyword>
<feature type="domain" description="PAS" evidence="17">
    <location>
        <begin position="199"/>
        <end position="269"/>
    </location>
</feature>
<dbReference type="NCBIfam" id="TIGR00229">
    <property type="entry name" value="sensory_box"/>
    <property type="match status" value="1"/>
</dbReference>
<dbReference type="PANTHER" id="PTHR41523:SF8">
    <property type="entry name" value="ETHYLENE RESPONSE SENSOR PROTEIN"/>
    <property type="match status" value="1"/>
</dbReference>
<reference evidence="19 20" key="1">
    <citation type="submission" date="2021-07" db="EMBL/GenBank/DDBJ databases">
        <title>The draft genome sequence of Sphingomicrobium sp. B8.</title>
        <authorList>
            <person name="Mu L."/>
        </authorList>
    </citation>
    <scope>NUCLEOTIDE SEQUENCE [LARGE SCALE GENOMIC DNA]</scope>
    <source>
        <strain evidence="19 20">B8</strain>
    </source>
</reference>
<dbReference type="EC" id="2.7.13.3" evidence="2"/>
<dbReference type="PROSITE" id="PS50113">
    <property type="entry name" value="PAC"/>
    <property type="match status" value="1"/>
</dbReference>
<keyword evidence="11" id="KW-0418">Kinase</keyword>
<evidence type="ECO:0000256" key="5">
    <source>
        <dbReference type="ARBA" id="ARBA00022606"/>
    </source>
</evidence>
<protein>
    <recommendedName>
        <fullName evidence="2">histidine kinase</fullName>
        <ecNumber evidence="2">2.7.13.3</ecNumber>
    </recommendedName>
</protein>
<dbReference type="SMART" id="SM00065">
    <property type="entry name" value="GAF"/>
    <property type="match status" value="1"/>
</dbReference>
<dbReference type="InterPro" id="IPR001610">
    <property type="entry name" value="PAC"/>
</dbReference>
<evidence type="ECO:0000256" key="14">
    <source>
        <dbReference type="ARBA" id="ARBA00023026"/>
    </source>
</evidence>
<dbReference type="Pfam" id="PF07536">
    <property type="entry name" value="HWE_HK"/>
    <property type="match status" value="1"/>
</dbReference>
<dbReference type="InterPro" id="IPR013655">
    <property type="entry name" value="PAS_fold_3"/>
</dbReference>
<dbReference type="SMART" id="SM00086">
    <property type="entry name" value="PAC"/>
    <property type="match status" value="1"/>
</dbReference>
<dbReference type="InterPro" id="IPR003018">
    <property type="entry name" value="GAF"/>
</dbReference>
<keyword evidence="5" id="KW-0716">Sensory transduction</keyword>
<evidence type="ECO:0000256" key="15">
    <source>
        <dbReference type="ARBA" id="ARBA00023170"/>
    </source>
</evidence>
<evidence type="ECO:0000259" key="18">
    <source>
        <dbReference type="PROSITE" id="PS50113"/>
    </source>
</evidence>
<dbReference type="PANTHER" id="PTHR41523">
    <property type="entry name" value="TWO-COMPONENT SYSTEM SENSOR PROTEIN"/>
    <property type="match status" value="1"/>
</dbReference>
<keyword evidence="15" id="KW-0675">Receptor</keyword>
<dbReference type="EMBL" id="JAHVAH010000001">
    <property type="protein sequence ID" value="MBW0145498.1"/>
    <property type="molecule type" value="Genomic_DNA"/>
</dbReference>
<comment type="catalytic activity">
    <reaction evidence="1">
        <text>ATP + protein L-histidine = ADP + protein N-phospho-L-histidine.</text>
        <dbReference type="EC" id="2.7.13.3"/>
    </reaction>
</comment>
<feature type="domain" description="PAC" evidence="18">
    <location>
        <begin position="272"/>
        <end position="324"/>
    </location>
</feature>
<evidence type="ECO:0000256" key="13">
    <source>
        <dbReference type="ARBA" id="ARBA00022991"/>
    </source>
</evidence>
<keyword evidence="4" id="KW-0597">Phosphoprotein</keyword>
<evidence type="ECO:0000313" key="19">
    <source>
        <dbReference type="EMBL" id="MBW0145498.1"/>
    </source>
</evidence>
<keyword evidence="12" id="KW-0067">ATP-binding</keyword>
<keyword evidence="3" id="KW-0600">Photoreceptor protein</keyword>
<evidence type="ECO:0000256" key="9">
    <source>
        <dbReference type="ARBA" id="ARBA00022737"/>
    </source>
</evidence>
<evidence type="ECO:0000256" key="7">
    <source>
        <dbReference type="ARBA" id="ARBA00022643"/>
    </source>
</evidence>
<feature type="region of interest" description="Disordered" evidence="16">
    <location>
        <begin position="1"/>
        <end position="20"/>
    </location>
</feature>
<dbReference type="Proteomes" id="UP000698028">
    <property type="component" value="Unassembled WGS sequence"/>
</dbReference>
<evidence type="ECO:0000256" key="8">
    <source>
        <dbReference type="ARBA" id="ARBA00022679"/>
    </source>
</evidence>
<keyword evidence="8" id="KW-0808">Transferase</keyword>
<dbReference type="SMART" id="SM00091">
    <property type="entry name" value="PAS"/>
    <property type="match status" value="1"/>
</dbReference>
<evidence type="ECO:0000256" key="6">
    <source>
        <dbReference type="ARBA" id="ARBA00022630"/>
    </source>
</evidence>
<dbReference type="InterPro" id="IPR000700">
    <property type="entry name" value="PAS-assoc_C"/>
</dbReference>
<evidence type="ECO:0000256" key="16">
    <source>
        <dbReference type="SAM" id="MobiDB-lite"/>
    </source>
</evidence>
<dbReference type="Pfam" id="PF08447">
    <property type="entry name" value="PAS_3"/>
    <property type="match status" value="1"/>
</dbReference>
<sequence>MNIPSPFHGEPTSGTVDPRYVGAEGESARRAVLAEYDFEGMRDDVELSRITDFAAKLCGTQTCLVSLVGSEEQHFVARTGLDALCTPRGQSFCQHAMVKPRIMVVKDARQDPRFVANTLVTGPPHIRFYAGAPLISEEGAPLGALCVIDPEARAEGLDELQREGLQVLAYAVMRRLAARRRKAEIEATTDAARDAVAESERRFEMLADAIPQMAWSTDGNGIPDYFNARWYEFTGTQGDEHFKESWVELLHPDDRERAAEVWGHSVESGEPYEVEYRLLRADGEYRWTLARGLPIKDKTGKIVRWFGSNTDIHDTKQLVEREQLLSRELTHRIKNIFSVVSGLVSHASRERPELRDVAGALTDRIAALGRAHNYVRPVSDEPASETMLSNLLEDLFAPYAQDGAARIEVVGDDLKVGEQAVTPLALTFHEIATNAVKYGALSVPEGKVKLTIRQDDDCVNLSWHEFDGPQIKADAERGDRGFGSDLVALSVERQLKGRLDYDWQDRGVCITVEVPIQQIVAY</sequence>
<proteinExistence type="predicted"/>
<accession>A0ABS6V7F1</accession>
<dbReference type="CDD" id="cd00130">
    <property type="entry name" value="PAS"/>
    <property type="match status" value="1"/>
</dbReference>
<dbReference type="InterPro" id="IPR000014">
    <property type="entry name" value="PAS"/>
</dbReference>
<gene>
    <name evidence="19" type="ORF">KTQ36_09345</name>
</gene>
<dbReference type="InterPro" id="IPR011102">
    <property type="entry name" value="Sig_transdc_His_kinase_HWE"/>
</dbReference>
<keyword evidence="14" id="KW-0843">Virulence</keyword>
<keyword evidence="13" id="KW-0157">Chromophore</keyword>
<evidence type="ECO:0000313" key="20">
    <source>
        <dbReference type="Proteomes" id="UP000698028"/>
    </source>
</evidence>
<dbReference type="RefSeq" id="WP_218633398.1">
    <property type="nucleotide sequence ID" value="NZ_JAHVAH010000001.1"/>
</dbReference>
<dbReference type="Pfam" id="PF01590">
    <property type="entry name" value="GAF"/>
    <property type="match status" value="1"/>
</dbReference>
<dbReference type="SMART" id="SM00911">
    <property type="entry name" value="HWE_HK"/>
    <property type="match status" value="1"/>
</dbReference>
<keyword evidence="10" id="KW-0547">Nucleotide-binding</keyword>
<evidence type="ECO:0000256" key="3">
    <source>
        <dbReference type="ARBA" id="ARBA00022543"/>
    </source>
</evidence>
<keyword evidence="6" id="KW-0285">Flavoprotein</keyword>
<evidence type="ECO:0000259" key="17">
    <source>
        <dbReference type="PROSITE" id="PS50112"/>
    </source>
</evidence>
<keyword evidence="7" id="KW-0288">FMN</keyword>
<evidence type="ECO:0000256" key="1">
    <source>
        <dbReference type="ARBA" id="ARBA00000085"/>
    </source>
</evidence>
<comment type="caution">
    <text evidence="19">The sequence shown here is derived from an EMBL/GenBank/DDBJ whole genome shotgun (WGS) entry which is preliminary data.</text>
</comment>
<evidence type="ECO:0000256" key="12">
    <source>
        <dbReference type="ARBA" id="ARBA00022840"/>
    </source>
</evidence>
<evidence type="ECO:0000256" key="2">
    <source>
        <dbReference type="ARBA" id="ARBA00012438"/>
    </source>
</evidence>
<evidence type="ECO:0000256" key="4">
    <source>
        <dbReference type="ARBA" id="ARBA00022553"/>
    </source>
</evidence>